<comment type="similarity">
    <text evidence="2">Belongs to the transketolase family.</text>
</comment>
<dbReference type="PANTHER" id="PTHR47514">
    <property type="entry name" value="TRANSKETOLASE N-TERMINAL SECTION-RELATED"/>
    <property type="match status" value="1"/>
</dbReference>
<dbReference type="Proteomes" id="UP000294567">
    <property type="component" value="Unassembled WGS sequence"/>
</dbReference>
<dbReference type="RefSeq" id="WP_132025416.1">
    <property type="nucleotide sequence ID" value="NZ_CP068564.1"/>
</dbReference>
<keyword evidence="8" id="KW-1185">Reference proteome</keyword>
<dbReference type="Gene3D" id="3.40.50.970">
    <property type="match status" value="1"/>
</dbReference>
<evidence type="ECO:0000256" key="4">
    <source>
        <dbReference type="ARBA" id="ARBA00022723"/>
    </source>
</evidence>
<evidence type="ECO:0000256" key="3">
    <source>
        <dbReference type="ARBA" id="ARBA00022679"/>
    </source>
</evidence>
<comment type="cofactor">
    <cofactor evidence="1">
        <name>thiamine diphosphate</name>
        <dbReference type="ChEBI" id="CHEBI:58937"/>
    </cofactor>
</comment>
<comment type="caution">
    <text evidence="7">The sequence shown here is derived from an EMBL/GenBank/DDBJ whole genome shotgun (WGS) entry which is preliminary data.</text>
</comment>
<evidence type="ECO:0000313" key="7">
    <source>
        <dbReference type="EMBL" id="TCS91641.1"/>
    </source>
</evidence>
<dbReference type="SUPFAM" id="SSF52518">
    <property type="entry name" value="Thiamin diphosphate-binding fold (THDP-binding)"/>
    <property type="match status" value="1"/>
</dbReference>
<dbReference type="CDD" id="cd02012">
    <property type="entry name" value="TPP_TK"/>
    <property type="match status" value="1"/>
</dbReference>
<evidence type="ECO:0000256" key="2">
    <source>
        <dbReference type="ARBA" id="ARBA00007131"/>
    </source>
</evidence>
<keyword evidence="5" id="KW-0786">Thiamine pyrophosphate</keyword>
<evidence type="ECO:0000313" key="8">
    <source>
        <dbReference type="Proteomes" id="UP000294567"/>
    </source>
</evidence>
<dbReference type="GO" id="GO:0016740">
    <property type="term" value="F:transferase activity"/>
    <property type="evidence" value="ECO:0007669"/>
    <property type="project" value="UniProtKB-KW"/>
</dbReference>
<dbReference type="InterPro" id="IPR049557">
    <property type="entry name" value="Transketolase_CS"/>
</dbReference>
<organism evidence="7 8">
    <name type="scientific">Keratinibaculum paraultunense</name>
    <dbReference type="NCBI Taxonomy" id="1278232"/>
    <lineage>
        <taxon>Bacteria</taxon>
        <taxon>Bacillati</taxon>
        <taxon>Bacillota</taxon>
        <taxon>Tissierellia</taxon>
        <taxon>Tissierellales</taxon>
        <taxon>Tepidimicrobiaceae</taxon>
        <taxon>Keratinibaculum</taxon>
    </lineage>
</organism>
<accession>A0A4R3L0T1</accession>
<protein>
    <submittedName>
        <fullName evidence="7">Transketolase</fullName>
    </submittedName>
</protein>
<evidence type="ECO:0000256" key="1">
    <source>
        <dbReference type="ARBA" id="ARBA00001964"/>
    </source>
</evidence>
<proteinExistence type="inferred from homology"/>
<dbReference type="PROSITE" id="PS00801">
    <property type="entry name" value="TRANSKETOLASE_1"/>
    <property type="match status" value="1"/>
</dbReference>
<keyword evidence="4" id="KW-0479">Metal-binding</keyword>
<evidence type="ECO:0000259" key="6">
    <source>
        <dbReference type="Pfam" id="PF00456"/>
    </source>
</evidence>
<dbReference type="AlphaFoldDB" id="A0A4R3L0T1"/>
<dbReference type="InterPro" id="IPR005474">
    <property type="entry name" value="Transketolase_N"/>
</dbReference>
<dbReference type="InterPro" id="IPR029061">
    <property type="entry name" value="THDP-binding"/>
</dbReference>
<gene>
    <name evidence="7" type="ORF">EDD65_101144</name>
</gene>
<dbReference type="GO" id="GO:0046872">
    <property type="term" value="F:metal ion binding"/>
    <property type="evidence" value="ECO:0007669"/>
    <property type="project" value="UniProtKB-KW"/>
</dbReference>
<reference evidence="7 8" key="1">
    <citation type="submission" date="2019-03" db="EMBL/GenBank/DDBJ databases">
        <title>Genomic Encyclopedia of Type Strains, Phase IV (KMG-IV): sequencing the most valuable type-strain genomes for metagenomic binning, comparative biology and taxonomic classification.</title>
        <authorList>
            <person name="Goeker M."/>
        </authorList>
    </citation>
    <scope>NUCLEOTIDE SEQUENCE [LARGE SCALE GENOMIC DNA]</scope>
    <source>
        <strain evidence="7 8">DSM 26752</strain>
    </source>
</reference>
<sequence length="273" mass="29959">MYKDLEDTARQIRIDIIKMLEKAGSGHPGGSLSAVEIVTALYFKEMNIDPKNPNWADRDRFVLSKGHGAPVLYAALARKGYFPKKELNNLRRINSMLQGHPDMKSTPGIDMTTGSLGQGIAAANGMALAGKIDNKDYRVYALIGDGEAQEGIVWEAAMFASHYKLDNITVFLDHNGLQIDGFNKDVMNIEPIGDKFKAFGWHVIDIDGHSFEQIFNAIDEAKNTKGKPTIIIAKTIKGKGVSFMENQVGWHGKAPSKEEAEKAIEELGGIING</sequence>
<dbReference type="PANTHER" id="PTHR47514:SF1">
    <property type="entry name" value="TRANSKETOLASE N-TERMINAL SECTION-RELATED"/>
    <property type="match status" value="1"/>
</dbReference>
<dbReference type="OrthoDB" id="8732661at2"/>
<feature type="domain" description="Transketolase N-terminal" evidence="6">
    <location>
        <begin position="8"/>
        <end position="268"/>
    </location>
</feature>
<dbReference type="EMBL" id="SMAE01000001">
    <property type="protein sequence ID" value="TCS91641.1"/>
    <property type="molecule type" value="Genomic_DNA"/>
</dbReference>
<dbReference type="Pfam" id="PF00456">
    <property type="entry name" value="Transketolase_N"/>
    <property type="match status" value="1"/>
</dbReference>
<evidence type="ECO:0000256" key="5">
    <source>
        <dbReference type="ARBA" id="ARBA00023052"/>
    </source>
</evidence>
<name>A0A4R3L0T1_9FIRM</name>
<keyword evidence="3" id="KW-0808">Transferase</keyword>